<keyword evidence="3" id="KW-0804">Transcription</keyword>
<dbReference type="InterPro" id="IPR008920">
    <property type="entry name" value="TF_FadR/GntR_C"/>
</dbReference>
<keyword evidence="2" id="KW-0238">DNA-binding</keyword>
<dbReference type="SMART" id="SM00345">
    <property type="entry name" value="HTH_GNTR"/>
    <property type="match status" value="1"/>
</dbReference>
<dbReference type="PANTHER" id="PTHR43537:SF5">
    <property type="entry name" value="UXU OPERON TRANSCRIPTIONAL REGULATOR"/>
    <property type="match status" value="1"/>
</dbReference>
<organism evidence="6 7">
    <name type="scientific">Glutamicibacter uratoxydans</name>
    <name type="common">Arthrobacter uratoxydans</name>
    <dbReference type="NCBI Taxonomy" id="43667"/>
    <lineage>
        <taxon>Bacteria</taxon>
        <taxon>Bacillati</taxon>
        <taxon>Actinomycetota</taxon>
        <taxon>Actinomycetes</taxon>
        <taxon>Micrococcales</taxon>
        <taxon>Micrococcaceae</taxon>
        <taxon>Glutamicibacter</taxon>
    </lineage>
</organism>
<evidence type="ECO:0000313" key="7">
    <source>
        <dbReference type="Proteomes" id="UP000316612"/>
    </source>
</evidence>
<dbReference type="SUPFAM" id="SSF46785">
    <property type="entry name" value="Winged helix' DNA-binding domain"/>
    <property type="match status" value="1"/>
</dbReference>
<dbReference type="Pfam" id="PF07729">
    <property type="entry name" value="FCD"/>
    <property type="match status" value="1"/>
</dbReference>
<evidence type="ECO:0000256" key="3">
    <source>
        <dbReference type="ARBA" id="ARBA00023163"/>
    </source>
</evidence>
<dbReference type="InterPro" id="IPR036390">
    <property type="entry name" value="WH_DNA-bd_sf"/>
</dbReference>
<dbReference type="AlphaFoldDB" id="A0A4Y4DSF9"/>
<dbReference type="InterPro" id="IPR036388">
    <property type="entry name" value="WH-like_DNA-bd_sf"/>
</dbReference>
<proteinExistence type="predicted"/>
<dbReference type="RefSeq" id="WP_141364716.1">
    <property type="nucleotide sequence ID" value="NZ_BAAAJL010000013.1"/>
</dbReference>
<dbReference type="Gene3D" id="1.10.10.10">
    <property type="entry name" value="Winged helix-like DNA-binding domain superfamily/Winged helix DNA-binding domain"/>
    <property type="match status" value="1"/>
</dbReference>
<accession>A0A4Y4DSF9</accession>
<gene>
    <name evidence="6" type="ORF">AUR04nite_20770</name>
</gene>
<protein>
    <submittedName>
        <fullName evidence="6">GntR family transcriptional regulator</fullName>
    </submittedName>
</protein>
<evidence type="ECO:0000313" key="6">
    <source>
        <dbReference type="EMBL" id="GED06545.1"/>
    </source>
</evidence>
<dbReference type="GO" id="GO:0003677">
    <property type="term" value="F:DNA binding"/>
    <property type="evidence" value="ECO:0007669"/>
    <property type="project" value="UniProtKB-KW"/>
</dbReference>
<dbReference type="CDD" id="cd07377">
    <property type="entry name" value="WHTH_GntR"/>
    <property type="match status" value="1"/>
</dbReference>
<evidence type="ECO:0000256" key="4">
    <source>
        <dbReference type="SAM" id="Coils"/>
    </source>
</evidence>
<dbReference type="SMART" id="SM00895">
    <property type="entry name" value="FCD"/>
    <property type="match status" value="1"/>
</dbReference>
<dbReference type="Gene3D" id="1.20.120.530">
    <property type="entry name" value="GntR ligand-binding domain-like"/>
    <property type="match status" value="1"/>
</dbReference>
<dbReference type="PRINTS" id="PR00035">
    <property type="entry name" value="HTHGNTR"/>
</dbReference>
<sequence length="221" mass="25055">MTVADLNKPQPLREQVRDTIRQRIFDGYYVPGTRLIERSLAEEFTVSRLPVREALRMLRQEGLVVEKDRRGSMVSSLTDKDVRDLFDLRTALEVLACRLAAQRASDQELEELNELLTAARSQLEAGRQATAQRINSEFHDRVIDLADNDQLSQVLKPLAGRLHWIFRHVDDLGELIDEHFALLAAIASRDPEAAGAASAEHIAKYRAQFPDLHALYSQDKS</sequence>
<dbReference type="GO" id="GO:0003700">
    <property type="term" value="F:DNA-binding transcription factor activity"/>
    <property type="evidence" value="ECO:0007669"/>
    <property type="project" value="InterPro"/>
</dbReference>
<dbReference type="EMBL" id="BJNY01000011">
    <property type="protein sequence ID" value="GED06545.1"/>
    <property type="molecule type" value="Genomic_DNA"/>
</dbReference>
<evidence type="ECO:0000256" key="1">
    <source>
        <dbReference type="ARBA" id="ARBA00023015"/>
    </source>
</evidence>
<keyword evidence="1" id="KW-0805">Transcription regulation</keyword>
<comment type="caution">
    <text evidence="6">The sequence shown here is derived from an EMBL/GenBank/DDBJ whole genome shotgun (WGS) entry which is preliminary data.</text>
</comment>
<evidence type="ECO:0000256" key="2">
    <source>
        <dbReference type="ARBA" id="ARBA00023125"/>
    </source>
</evidence>
<dbReference type="InterPro" id="IPR000524">
    <property type="entry name" value="Tscrpt_reg_HTH_GntR"/>
</dbReference>
<name>A0A4Y4DSF9_GLUUR</name>
<dbReference type="OrthoDB" id="9816161at2"/>
<dbReference type="InterPro" id="IPR011711">
    <property type="entry name" value="GntR_C"/>
</dbReference>
<dbReference type="PANTHER" id="PTHR43537">
    <property type="entry name" value="TRANSCRIPTIONAL REGULATOR, GNTR FAMILY"/>
    <property type="match status" value="1"/>
</dbReference>
<evidence type="ECO:0000259" key="5">
    <source>
        <dbReference type="PROSITE" id="PS50949"/>
    </source>
</evidence>
<dbReference type="SUPFAM" id="SSF48008">
    <property type="entry name" value="GntR ligand-binding domain-like"/>
    <property type="match status" value="1"/>
</dbReference>
<keyword evidence="4" id="KW-0175">Coiled coil</keyword>
<dbReference type="PROSITE" id="PS50949">
    <property type="entry name" value="HTH_GNTR"/>
    <property type="match status" value="1"/>
</dbReference>
<dbReference type="Proteomes" id="UP000316612">
    <property type="component" value="Unassembled WGS sequence"/>
</dbReference>
<feature type="domain" description="HTH gntR-type" evidence="5">
    <location>
        <begin position="10"/>
        <end position="77"/>
    </location>
</feature>
<keyword evidence="7" id="KW-1185">Reference proteome</keyword>
<dbReference type="Pfam" id="PF00392">
    <property type="entry name" value="GntR"/>
    <property type="match status" value="1"/>
</dbReference>
<reference evidence="6 7" key="1">
    <citation type="submission" date="2019-06" db="EMBL/GenBank/DDBJ databases">
        <title>Whole genome shotgun sequence of Glutamicibacter uratoxydans NBRC 15515.</title>
        <authorList>
            <person name="Hosoyama A."/>
            <person name="Uohara A."/>
            <person name="Ohji S."/>
            <person name="Ichikawa N."/>
        </authorList>
    </citation>
    <scope>NUCLEOTIDE SEQUENCE [LARGE SCALE GENOMIC DNA]</scope>
    <source>
        <strain evidence="6 7">NBRC 15515</strain>
    </source>
</reference>
<feature type="coiled-coil region" evidence="4">
    <location>
        <begin position="102"/>
        <end position="129"/>
    </location>
</feature>